<proteinExistence type="predicted"/>
<dbReference type="EMBL" id="GGEC01024483">
    <property type="protein sequence ID" value="MBX04967.1"/>
    <property type="molecule type" value="Transcribed_RNA"/>
</dbReference>
<evidence type="ECO:0000313" key="1">
    <source>
        <dbReference type="EMBL" id="MBX04967.1"/>
    </source>
</evidence>
<organism evidence="1">
    <name type="scientific">Rhizophora mucronata</name>
    <name type="common">Asiatic mangrove</name>
    <dbReference type="NCBI Taxonomy" id="61149"/>
    <lineage>
        <taxon>Eukaryota</taxon>
        <taxon>Viridiplantae</taxon>
        <taxon>Streptophyta</taxon>
        <taxon>Embryophyta</taxon>
        <taxon>Tracheophyta</taxon>
        <taxon>Spermatophyta</taxon>
        <taxon>Magnoliopsida</taxon>
        <taxon>eudicotyledons</taxon>
        <taxon>Gunneridae</taxon>
        <taxon>Pentapetalae</taxon>
        <taxon>rosids</taxon>
        <taxon>fabids</taxon>
        <taxon>Malpighiales</taxon>
        <taxon>Rhizophoraceae</taxon>
        <taxon>Rhizophora</taxon>
    </lineage>
</organism>
<reference evidence="1" key="1">
    <citation type="submission" date="2018-02" db="EMBL/GenBank/DDBJ databases">
        <title>Rhizophora mucronata_Transcriptome.</title>
        <authorList>
            <person name="Meera S.P."/>
            <person name="Sreeshan A."/>
            <person name="Augustine A."/>
        </authorList>
    </citation>
    <scope>NUCLEOTIDE SEQUENCE</scope>
    <source>
        <tissue evidence="1">Leaf</tissue>
    </source>
</reference>
<protein>
    <submittedName>
        <fullName evidence="1">Uncharacterized protein</fullName>
    </submittedName>
</protein>
<dbReference type="AlphaFoldDB" id="A0A2P2KGZ4"/>
<name>A0A2P2KGZ4_RHIMU</name>
<sequence length="38" mass="4526">MALKLLSGCPAFFIPFSSQRSREIEIWIWRPKNVRNFS</sequence>
<accession>A0A2P2KGZ4</accession>